<dbReference type="EMBL" id="CP045845">
    <property type="protein sequence ID" value="QGH31788.1"/>
    <property type="molecule type" value="Genomic_DNA"/>
</dbReference>
<dbReference type="PANTHER" id="PTHR39327">
    <property type="match status" value="1"/>
</dbReference>
<proteinExistence type="predicted"/>
<dbReference type="RefSeq" id="WP_062779037.1">
    <property type="nucleotide sequence ID" value="NZ_CP123488.1"/>
</dbReference>
<dbReference type="AlphaFoldDB" id="A0A5Q2TDZ6"/>
<name>A0A5Q2TDZ6_KLUIN</name>
<keyword evidence="3" id="KW-1185">Reference proteome</keyword>
<dbReference type="Pfam" id="PF06035">
    <property type="entry name" value="Peptidase_C93"/>
    <property type="match status" value="1"/>
</dbReference>
<reference evidence="2" key="2">
    <citation type="submission" date="2023-04" db="EMBL/GenBank/DDBJ databases">
        <title>APH(3)-Id, a novel chromosomal aminoglycoside phosphotransferase, identified from an environmental isolate of Kluyvera intermedia DW18.</title>
        <authorList>
            <person name="Sha Y."/>
        </authorList>
    </citation>
    <scope>NUCLEOTIDE SEQUENCE</scope>
    <source>
        <strain evidence="2">DW18</strain>
    </source>
</reference>
<dbReference type="EMBL" id="CP123488">
    <property type="protein sequence ID" value="WGL55902.1"/>
    <property type="molecule type" value="Genomic_DNA"/>
</dbReference>
<organism evidence="2 4">
    <name type="scientific">Kluyvera intermedia</name>
    <name type="common">Enterobacter intermedius</name>
    <dbReference type="NCBI Taxonomy" id="61648"/>
    <lineage>
        <taxon>Bacteria</taxon>
        <taxon>Pseudomonadati</taxon>
        <taxon>Pseudomonadota</taxon>
        <taxon>Gammaproteobacteria</taxon>
        <taxon>Enterobacterales</taxon>
        <taxon>Enterobacteriaceae</taxon>
        <taxon>Kluyvera</taxon>
    </lineage>
</organism>
<dbReference type="NCBIfam" id="NF045674">
    <property type="entry name" value="CystProtLapG"/>
    <property type="match status" value="1"/>
</dbReference>
<dbReference type="SUPFAM" id="SSF54001">
    <property type="entry name" value="Cysteine proteinases"/>
    <property type="match status" value="1"/>
</dbReference>
<dbReference type="InterPro" id="IPR010319">
    <property type="entry name" value="Transglutaminase-like_Cys_pept"/>
</dbReference>
<evidence type="ECO:0000313" key="2">
    <source>
        <dbReference type="EMBL" id="WGL55902.1"/>
    </source>
</evidence>
<evidence type="ECO:0000313" key="3">
    <source>
        <dbReference type="Proteomes" id="UP000344450"/>
    </source>
</evidence>
<protein>
    <submittedName>
        <fullName evidence="1 2">Transglutaminase</fullName>
    </submittedName>
</protein>
<accession>A0A5Q2TDZ6</accession>
<dbReference type="Proteomes" id="UP000344450">
    <property type="component" value="Chromosome"/>
</dbReference>
<evidence type="ECO:0000313" key="1">
    <source>
        <dbReference type="EMBL" id="QGH31788.1"/>
    </source>
</evidence>
<reference evidence="1 3" key="1">
    <citation type="submission" date="2019-10" db="EMBL/GenBank/DDBJ databases">
        <title>Complete genome sequencing of drug resistant plasmids in Kluyvera intermedia.</title>
        <authorList>
            <person name="Ke C."/>
            <person name="Jian S."/>
        </authorList>
    </citation>
    <scope>NUCLEOTIDE SEQUENCE [LARGE SCALE GENOMIC DNA]</scope>
    <source>
        <strain evidence="1 3">N2-1</strain>
    </source>
</reference>
<dbReference type="OrthoDB" id="5401788at2"/>
<gene>
    <name evidence="1" type="ORF">GHC21_19900</name>
    <name evidence="2" type="ORF">QBD33_20220</name>
</gene>
<sequence>MATRCNTLGFILFQRHHVRDFFSRERWLPFFLALLLLVPPDLGAGWDFNTINSRTQRLYGPATPTAQRNIDAWETLLKHPPQGNIRNKLNIVNQFFNSRIRFVDDITVWGQQDYWATPVEALRKGAGDCEDYALAKYFTLRELGVPASQLRITYVKALQLNQAHMVVTWYATPDAIPLVLDNLKPAILPATARSDLLPVYSFNGEGLWIPQASGSKRVGDSTKLSRWQDLLTRMRAEGFVINE</sequence>
<dbReference type="PANTHER" id="PTHR39327:SF1">
    <property type="entry name" value="BLR5470 PROTEIN"/>
    <property type="match status" value="1"/>
</dbReference>
<dbReference type="Proteomes" id="UP001177527">
    <property type="component" value="Chromosome"/>
</dbReference>
<evidence type="ECO:0000313" key="4">
    <source>
        <dbReference type="Proteomes" id="UP001177527"/>
    </source>
</evidence>
<dbReference type="Gene3D" id="3.10.620.30">
    <property type="match status" value="1"/>
</dbReference>
<dbReference type="InterPro" id="IPR038765">
    <property type="entry name" value="Papain-like_cys_pep_sf"/>
</dbReference>